<accession>A0A420FAK5</accession>
<gene>
    <name evidence="2" type="ORF">BCY88_15030</name>
</gene>
<comment type="caution">
    <text evidence="2">The sequence shown here is derived from an EMBL/GenBank/DDBJ whole genome shotgun (WGS) entry which is preliminary data.</text>
</comment>
<dbReference type="EMBL" id="MCAS01000069">
    <property type="protein sequence ID" value="RKF29926.1"/>
    <property type="molecule type" value="Genomic_DNA"/>
</dbReference>
<name>A0A420FAK5_9BURK</name>
<evidence type="ECO:0000313" key="3">
    <source>
        <dbReference type="Proteomes" id="UP000283709"/>
    </source>
</evidence>
<dbReference type="AlphaFoldDB" id="A0A420FAK5"/>
<keyword evidence="1" id="KW-0812">Transmembrane</keyword>
<reference evidence="2 3" key="1">
    <citation type="submission" date="2016-07" db="EMBL/GenBank/DDBJ databases">
        <title>Genome analysis of Burkholderia fungorum ES3-20.</title>
        <authorList>
            <person name="Xu D."/>
            <person name="Yao R."/>
            <person name="Zheng S."/>
        </authorList>
    </citation>
    <scope>NUCLEOTIDE SEQUENCE [LARGE SCALE GENOMIC DNA]</scope>
    <source>
        <strain evidence="2 3">ES3-20</strain>
    </source>
</reference>
<evidence type="ECO:0000313" key="2">
    <source>
        <dbReference type="EMBL" id="RKF29926.1"/>
    </source>
</evidence>
<feature type="transmembrane region" description="Helical" evidence="1">
    <location>
        <begin position="20"/>
        <end position="43"/>
    </location>
</feature>
<keyword evidence="1" id="KW-0472">Membrane</keyword>
<proteinExistence type="predicted"/>
<keyword evidence="1" id="KW-1133">Transmembrane helix</keyword>
<sequence>MLVDRKAAVLYMASSRLPNGLIYCRQVLDCIYTFGLFVAHMCLAPMDFARRLLHISSAS</sequence>
<organism evidence="2 3">
    <name type="scientific">Paraburkholderia fungorum</name>
    <dbReference type="NCBI Taxonomy" id="134537"/>
    <lineage>
        <taxon>Bacteria</taxon>
        <taxon>Pseudomonadati</taxon>
        <taxon>Pseudomonadota</taxon>
        <taxon>Betaproteobacteria</taxon>
        <taxon>Burkholderiales</taxon>
        <taxon>Burkholderiaceae</taxon>
        <taxon>Paraburkholderia</taxon>
    </lineage>
</organism>
<protein>
    <submittedName>
        <fullName evidence="2">Uncharacterized protein</fullName>
    </submittedName>
</protein>
<dbReference type="Proteomes" id="UP000283709">
    <property type="component" value="Unassembled WGS sequence"/>
</dbReference>
<evidence type="ECO:0000256" key="1">
    <source>
        <dbReference type="SAM" id="Phobius"/>
    </source>
</evidence>